<dbReference type="PANTHER" id="PTHR10509:SF85">
    <property type="entry name" value="O-METHYLTRANSFERASE RV1220C-RELATED"/>
    <property type="match status" value="1"/>
</dbReference>
<dbReference type="PANTHER" id="PTHR10509">
    <property type="entry name" value="O-METHYLTRANSFERASE-RELATED"/>
    <property type="match status" value="1"/>
</dbReference>
<name>A0ABS2TE49_9ACTO</name>
<dbReference type="InterPro" id="IPR002935">
    <property type="entry name" value="SAM_O-MeTrfase"/>
</dbReference>
<dbReference type="CDD" id="cd02440">
    <property type="entry name" value="AdoMet_MTases"/>
    <property type="match status" value="1"/>
</dbReference>
<dbReference type="Pfam" id="PF01596">
    <property type="entry name" value="Methyltransf_3"/>
    <property type="match status" value="1"/>
</dbReference>
<organism evidence="4 5">
    <name type="scientific">Flaviflexus equikiangi</name>
    <dbReference type="NCBI Taxonomy" id="2758573"/>
    <lineage>
        <taxon>Bacteria</taxon>
        <taxon>Bacillati</taxon>
        <taxon>Actinomycetota</taxon>
        <taxon>Actinomycetes</taxon>
        <taxon>Actinomycetales</taxon>
        <taxon>Actinomycetaceae</taxon>
        <taxon>Flaviflexus</taxon>
    </lineage>
</organism>
<dbReference type="SUPFAM" id="SSF53335">
    <property type="entry name" value="S-adenosyl-L-methionine-dependent methyltransferases"/>
    <property type="match status" value="1"/>
</dbReference>
<dbReference type="Proteomes" id="UP000705983">
    <property type="component" value="Unassembled WGS sequence"/>
</dbReference>
<dbReference type="RefSeq" id="WP_182170191.1">
    <property type="nucleotide sequence ID" value="NZ_CP059676.1"/>
</dbReference>
<evidence type="ECO:0000256" key="1">
    <source>
        <dbReference type="ARBA" id="ARBA00022603"/>
    </source>
</evidence>
<sequence length="211" mass="22108">MSSDKTLSWAFAEEQMVENDLVAQARSTAEDLGISAVSPATGSLLRILSSVSGARTAVEVGTGTGVSGLYLLQGSDSLTLTTIDVEAEAQRAAREVFARAGIRASRTRLIKGRSADILPRLADHSYDLVLIDGDPEEAPGDAEEALRILRPGGLLIVARALLDGKVADPARREPETVAIRGLVKDVLEQSPLCALVPIGSGLLLAQATQTP</sequence>
<comment type="caution">
    <text evidence="4">The sequence shown here is derived from an EMBL/GenBank/DDBJ whole genome shotgun (WGS) entry which is preliminary data.</text>
</comment>
<keyword evidence="5" id="KW-1185">Reference proteome</keyword>
<accession>A0ABS2TE49</accession>
<evidence type="ECO:0000313" key="4">
    <source>
        <dbReference type="EMBL" id="MBM9432936.1"/>
    </source>
</evidence>
<gene>
    <name evidence="4" type="ORF">JVW63_04385</name>
</gene>
<keyword evidence="2" id="KW-0808">Transferase</keyword>
<protein>
    <submittedName>
        <fullName evidence="4">O-methyltransferase</fullName>
    </submittedName>
</protein>
<evidence type="ECO:0000256" key="3">
    <source>
        <dbReference type="ARBA" id="ARBA00022691"/>
    </source>
</evidence>
<dbReference type="PROSITE" id="PS51682">
    <property type="entry name" value="SAM_OMT_I"/>
    <property type="match status" value="1"/>
</dbReference>
<keyword evidence="3" id="KW-0949">S-adenosyl-L-methionine</keyword>
<proteinExistence type="predicted"/>
<dbReference type="Gene3D" id="3.40.50.150">
    <property type="entry name" value="Vaccinia Virus protein VP39"/>
    <property type="match status" value="1"/>
</dbReference>
<reference evidence="5" key="1">
    <citation type="submission" date="2021-02" db="EMBL/GenBank/DDBJ databases">
        <title>Leucobacter sp. CX169.</title>
        <authorList>
            <person name="Cheng Y."/>
        </authorList>
    </citation>
    <scope>NUCLEOTIDE SEQUENCE [LARGE SCALE GENOMIC DNA]</scope>
    <source>
        <strain evidence="5">JY899</strain>
    </source>
</reference>
<keyword evidence="1" id="KW-0489">Methyltransferase</keyword>
<evidence type="ECO:0000313" key="5">
    <source>
        <dbReference type="Proteomes" id="UP000705983"/>
    </source>
</evidence>
<dbReference type="EMBL" id="JAFFJS010000002">
    <property type="protein sequence ID" value="MBM9432936.1"/>
    <property type="molecule type" value="Genomic_DNA"/>
</dbReference>
<dbReference type="InterPro" id="IPR029063">
    <property type="entry name" value="SAM-dependent_MTases_sf"/>
</dbReference>
<dbReference type="InterPro" id="IPR050362">
    <property type="entry name" value="Cation-dep_OMT"/>
</dbReference>
<evidence type="ECO:0000256" key="2">
    <source>
        <dbReference type="ARBA" id="ARBA00022679"/>
    </source>
</evidence>